<dbReference type="InterPro" id="IPR011014">
    <property type="entry name" value="MscS_channel_TM-2"/>
</dbReference>
<dbReference type="FunFam" id="2.30.30.60:FF:000001">
    <property type="entry name" value="MscS Mechanosensitive ion channel"/>
    <property type="match status" value="1"/>
</dbReference>
<reference evidence="10 11" key="1">
    <citation type="submission" date="2019-04" db="EMBL/GenBank/DDBJ databases">
        <title>Genome sequencing of Clostridium botulinum Groups I-IV and Clostridium butyricum.</title>
        <authorList>
            <person name="Brunt J."/>
            <person name="Van Vliet A.H.M."/>
            <person name="Stringer S.C."/>
            <person name="Carter A.T."/>
            <person name="Peck M.W."/>
        </authorList>
    </citation>
    <scope>NUCLEOTIDE SEQUENCE [LARGE SCALE GENOMIC DNA]</scope>
    <source>
        <strain evidence="10 11">IFR 18/094</strain>
    </source>
</reference>
<evidence type="ECO:0000256" key="1">
    <source>
        <dbReference type="ARBA" id="ARBA00004651"/>
    </source>
</evidence>
<evidence type="ECO:0000256" key="6">
    <source>
        <dbReference type="ARBA" id="ARBA00023136"/>
    </source>
</evidence>
<name>A0A6M0RCH3_9CLOT</name>
<evidence type="ECO:0000259" key="8">
    <source>
        <dbReference type="Pfam" id="PF00924"/>
    </source>
</evidence>
<evidence type="ECO:0000256" key="5">
    <source>
        <dbReference type="ARBA" id="ARBA00022989"/>
    </source>
</evidence>
<evidence type="ECO:0000256" key="4">
    <source>
        <dbReference type="ARBA" id="ARBA00022692"/>
    </source>
</evidence>
<evidence type="ECO:0000313" key="10">
    <source>
        <dbReference type="EMBL" id="NEZ47872.1"/>
    </source>
</evidence>
<sequence length="288" mass="32295">MMSLNFKFDLFNEGIRIGNIVIKPKMIENFISSIIKIIFILVLMFIFIKVGNGIITRFVKRQRKMKYSLDEKKALTIGTILKSLLKYSVYFFGIVSIFEVIFGGVGSVFAGVGGVALGFGAQNLIKDVISGFFILFEEQFSVGDYISIDDKSGVVDKIELRVTRLRDFNGDIHIIPNGLITKVTNHTKGNIRFKVEINIAYEENIDKAISIINSACDRFKIENSDIIVEGPKVYGVTSLGSSGVGVTIYGKTTPMNQWSAEVNLRKNILNKLKEENIEIPYNKLNIIK</sequence>
<gene>
    <name evidence="10" type="ORF">FDF74_11835</name>
</gene>
<protein>
    <submittedName>
        <fullName evidence="10">Mechanosensitive ion channel family protein</fullName>
    </submittedName>
</protein>
<dbReference type="SUPFAM" id="SSF82861">
    <property type="entry name" value="Mechanosensitive channel protein MscS (YggB), transmembrane region"/>
    <property type="match status" value="1"/>
</dbReference>
<dbReference type="EMBL" id="SXDP01000014">
    <property type="protein sequence ID" value="NEZ47872.1"/>
    <property type="molecule type" value="Genomic_DNA"/>
</dbReference>
<dbReference type="InterPro" id="IPR011066">
    <property type="entry name" value="MscS_channel_C_sf"/>
</dbReference>
<evidence type="ECO:0000313" key="11">
    <source>
        <dbReference type="Proteomes" id="UP000473885"/>
    </source>
</evidence>
<evidence type="ECO:0000256" key="7">
    <source>
        <dbReference type="SAM" id="Phobius"/>
    </source>
</evidence>
<dbReference type="AlphaFoldDB" id="A0A6M0RCH3"/>
<proteinExistence type="inferred from homology"/>
<dbReference type="Gene3D" id="3.30.70.100">
    <property type="match status" value="1"/>
</dbReference>
<keyword evidence="3" id="KW-1003">Cell membrane</keyword>
<evidence type="ECO:0000256" key="3">
    <source>
        <dbReference type="ARBA" id="ARBA00022475"/>
    </source>
</evidence>
<dbReference type="Gene3D" id="1.10.287.1260">
    <property type="match status" value="1"/>
</dbReference>
<comment type="caution">
    <text evidence="10">The sequence shown here is derived from an EMBL/GenBank/DDBJ whole genome shotgun (WGS) entry which is preliminary data.</text>
</comment>
<organism evidence="10 11">
    <name type="scientific">Clostridium niameyense</name>
    <dbReference type="NCBI Taxonomy" id="1622073"/>
    <lineage>
        <taxon>Bacteria</taxon>
        <taxon>Bacillati</taxon>
        <taxon>Bacillota</taxon>
        <taxon>Clostridia</taxon>
        <taxon>Eubacteriales</taxon>
        <taxon>Clostridiaceae</taxon>
        <taxon>Clostridium</taxon>
    </lineage>
</organism>
<accession>A0A6M0RCH3</accession>
<evidence type="ECO:0000256" key="2">
    <source>
        <dbReference type="ARBA" id="ARBA00008017"/>
    </source>
</evidence>
<dbReference type="InterPro" id="IPR045276">
    <property type="entry name" value="YbiO_bact"/>
</dbReference>
<dbReference type="OrthoDB" id="9809206at2"/>
<keyword evidence="5 7" id="KW-1133">Transmembrane helix</keyword>
<dbReference type="PANTHER" id="PTHR30460:SF0">
    <property type="entry name" value="MODERATE CONDUCTANCE MECHANOSENSITIVE CHANNEL YBIO"/>
    <property type="match status" value="1"/>
</dbReference>
<feature type="domain" description="Mechanosensitive ion channel MscS" evidence="8">
    <location>
        <begin position="123"/>
        <end position="188"/>
    </location>
</feature>
<dbReference type="Gene3D" id="2.30.30.60">
    <property type="match status" value="1"/>
</dbReference>
<dbReference type="PANTHER" id="PTHR30460">
    <property type="entry name" value="MODERATE CONDUCTANCE MECHANOSENSITIVE CHANNEL YBIO"/>
    <property type="match status" value="1"/>
</dbReference>
<comment type="similarity">
    <text evidence="2">Belongs to the MscS (TC 1.A.23) family.</text>
</comment>
<dbReference type="Pfam" id="PF21082">
    <property type="entry name" value="MS_channel_3rd"/>
    <property type="match status" value="1"/>
</dbReference>
<dbReference type="SUPFAM" id="SSF50182">
    <property type="entry name" value="Sm-like ribonucleoproteins"/>
    <property type="match status" value="1"/>
</dbReference>
<dbReference type="InterPro" id="IPR006685">
    <property type="entry name" value="MscS_channel_2nd"/>
</dbReference>
<dbReference type="InterPro" id="IPR049278">
    <property type="entry name" value="MS_channel_C"/>
</dbReference>
<feature type="transmembrane region" description="Helical" evidence="7">
    <location>
        <begin position="89"/>
        <end position="119"/>
    </location>
</feature>
<dbReference type="Pfam" id="PF00924">
    <property type="entry name" value="MS_channel_2nd"/>
    <property type="match status" value="1"/>
</dbReference>
<keyword evidence="11" id="KW-1185">Reference proteome</keyword>
<dbReference type="GO" id="GO:0005886">
    <property type="term" value="C:plasma membrane"/>
    <property type="evidence" value="ECO:0007669"/>
    <property type="project" value="UniProtKB-SubCell"/>
</dbReference>
<evidence type="ECO:0000259" key="9">
    <source>
        <dbReference type="Pfam" id="PF21082"/>
    </source>
</evidence>
<dbReference type="InterPro" id="IPR010920">
    <property type="entry name" value="LSM_dom_sf"/>
</dbReference>
<keyword evidence="4 7" id="KW-0812">Transmembrane</keyword>
<feature type="transmembrane region" description="Helical" evidence="7">
    <location>
        <begin position="34"/>
        <end position="55"/>
    </location>
</feature>
<dbReference type="GO" id="GO:0008381">
    <property type="term" value="F:mechanosensitive monoatomic ion channel activity"/>
    <property type="evidence" value="ECO:0007669"/>
    <property type="project" value="InterPro"/>
</dbReference>
<dbReference type="InterPro" id="IPR023408">
    <property type="entry name" value="MscS_beta-dom_sf"/>
</dbReference>
<feature type="domain" description="Mechanosensitive ion channel MscS C-terminal" evidence="9">
    <location>
        <begin position="194"/>
        <end position="279"/>
    </location>
</feature>
<dbReference type="SUPFAM" id="SSF82689">
    <property type="entry name" value="Mechanosensitive channel protein MscS (YggB), C-terminal domain"/>
    <property type="match status" value="1"/>
</dbReference>
<dbReference type="Proteomes" id="UP000473885">
    <property type="component" value="Unassembled WGS sequence"/>
</dbReference>
<keyword evidence="6 7" id="KW-0472">Membrane</keyword>
<comment type="subcellular location">
    <subcellularLocation>
        <location evidence="1">Cell membrane</location>
        <topology evidence="1">Multi-pass membrane protein</topology>
    </subcellularLocation>
</comment>